<feature type="transmembrane region" description="Helical" evidence="1">
    <location>
        <begin position="142"/>
        <end position="170"/>
    </location>
</feature>
<feature type="transmembrane region" description="Helical" evidence="1">
    <location>
        <begin position="96"/>
        <end position="121"/>
    </location>
</feature>
<keyword evidence="1" id="KW-1133">Transmembrane helix</keyword>
<feature type="transmembrane region" description="Helical" evidence="1">
    <location>
        <begin position="266"/>
        <end position="294"/>
    </location>
</feature>
<feature type="transmembrane region" description="Helical" evidence="1">
    <location>
        <begin position="12"/>
        <end position="31"/>
    </location>
</feature>
<name>A0AAD1ZXK2_9LAMI</name>
<protein>
    <recommendedName>
        <fullName evidence="4">Transmembrane protein</fullName>
    </recommendedName>
</protein>
<evidence type="ECO:0000313" key="2">
    <source>
        <dbReference type="EMBL" id="CAI9777557.1"/>
    </source>
</evidence>
<gene>
    <name evidence="2" type="ORF">FPE_LOCUS24987</name>
</gene>
<organism evidence="2 3">
    <name type="scientific">Fraxinus pennsylvanica</name>
    <dbReference type="NCBI Taxonomy" id="56036"/>
    <lineage>
        <taxon>Eukaryota</taxon>
        <taxon>Viridiplantae</taxon>
        <taxon>Streptophyta</taxon>
        <taxon>Embryophyta</taxon>
        <taxon>Tracheophyta</taxon>
        <taxon>Spermatophyta</taxon>
        <taxon>Magnoliopsida</taxon>
        <taxon>eudicotyledons</taxon>
        <taxon>Gunneridae</taxon>
        <taxon>Pentapetalae</taxon>
        <taxon>asterids</taxon>
        <taxon>lamiids</taxon>
        <taxon>Lamiales</taxon>
        <taxon>Oleaceae</taxon>
        <taxon>Oleeae</taxon>
        <taxon>Fraxinus</taxon>
    </lineage>
</organism>
<reference evidence="2" key="1">
    <citation type="submission" date="2023-05" db="EMBL/GenBank/DDBJ databases">
        <authorList>
            <person name="Huff M."/>
        </authorList>
    </citation>
    <scope>NUCLEOTIDE SEQUENCE</scope>
</reference>
<dbReference type="PANTHER" id="PTHR33133:SF5">
    <property type="entry name" value="OS08G0107100 PROTEIN"/>
    <property type="match status" value="1"/>
</dbReference>
<accession>A0AAD1ZXK2</accession>
<evidence type="ECO:0000313" key="3">
    <source>
        <dbReference type="Proteomes" id="UP000834106"/>
    </source>
</evidence>
<dbReference type="EMBL" id="OU503050">
    <property type="protein sequence ID" value="CAI9777557.1"/>
    <property type="molecule type" value="Genomic_DNA"/>
</dbReference>
<proteinExistence type="predicted"/>
<keyword evidence="1" id="KW-0812">Transmembrane</keyword>
<dbReference type="PANTHER" id="PTHR33133">
    <property type="entry name" value="OS08G0107100 PROTEIN-RELATED"/>
    <property type="match status" value="1"/>
</dbReference>
<feature type="transmembrane region" description="Helical" evidence="1">
    <location>
        <begin position="38"/>
        <end position="57"/>
    </location>
</feature>
<feature type="transmembrane region" description="Helical" evidence="1">
    <location>
        <begin position="230"/>
        <end position="254"/>
    </location>
</feature>
<evidence type="ECO:0008006" key="4">
    <source>
        <dbReference type="Google" id="ProtNLM"/>
    </source>
</evidence>
<keyword evidence="1" id="KW-0472">Membrane</keyword>
<sequence length="333" mass="37890">MDREDEEFQFLGFLGIFKESFIIVSSWIKIFSQITTAMILPLSLIYLGHIQISQIIFSDIMFNEYIHDSIPKGTRSYDKISDILSSEWTAFFLFKIGYFIFFLILALLSTSAVVYTIASIYTANEINLRKVMKVVPKVWKRLMVTFIWNSLIVFAYNVVSILIFILWAFVFRSILLVGPILLVSLFVIYLSGFVYISIIWHLASVVSVLEEFYGLNAMAKSQGLIRGKTGRSAATFLVLSLIFFGIQLGFEYFVVLGFGGGITSRILYGILFVLLISILFLFGLVIQTIIYFVCKSHHHERIDKPSLADHLGGYLGEYVPLKAKDVQLGEFEA</sequence>
<keyword evidence="3" id="KW-1185">Reference proteome</keyword>
<dbReference type="AlphaFoldDB" id="A0AAD1ZXK2"/>
<evidence type="ECO:0000256" key="1">
    <source>
        <dbReference type="SAM" id="Phobius"/>
    </source>
</evidence>
<dbReference type="Proteomes" id="UP000834106">
    <property type="component" value="Chromosome 15"/>
</dbReference>
<feature type="transmembrane region" description="Helical" evidence="1">
    <location>
        <begin position="176"/>
        <end position="209"/>
    </location>
</feature>